<proteinExistence type="predicted"/>
<dbReference type="PANTHER" id="PTHR39515:SF2">
    <property type="entry name" value="HTH-TYPE TRANSCRIPTIONAL REGULATOR RV0880"/>
    <property type="match status" value="1"/>
</dbReference>
<dbReference type="Pfam" id="PF03466">
    <property type="entry name" value="LysR_substrate"/>
    <property type="match status" value="1"/>
</dbReference>
<organism evidence="2 3">
    <name type="scientific">Streptomyces luteireticuli</name>
    <dbReference type="NCBI Taxonomy" id="173858"/>
    <lineage>
        <taxon>Bacteria</taxon>
        <taxon>Bacillati</taxon>
        <taxon>Actinomycetota</taxon>
        <taxon>Actinomycetes</taxon>
        <taxon>Kitasatosporales</taxon>
        <taxon>Streptomycetaceae</taxon>
        <taxon>Streptomyces</taxon>
    </lineage>
</organism>
<dbReference type="Gene3D" id="1.10.10.10">
    <property type="entry name" value="Winged helix-like DNA-binding domain superfamily/Winged helix DNA-binding domain"/>
    <property type="match status" value="1"/>
</dbReference>
<dbReference type="InterPro" id="IPR000835">
    <property type="entry name" value="HTH_MarR-typ"/>
</dbReference>
<evidence type="ECO:0000313" key="3">
    <source>
        <dbReference type="Proteomes" id="UP001500879"/>
    </source>
</evidence>
<dbReference type="PROSITE" id="PS50995">
    <property type="entry name" value="HTH_MARR_2"/>
    <property type="match status" value="1"/>
</dbReference>
<dbReference type="InterPro" id="IPR036390">
    <property type="entry name" value="WH_DNA-bd_sf"/>
</dbReference>
<comment type="caution">
    <text evidence="2">The sequence shown here is derived from an EMBL/GenBank/DDBJ whole genome shotgun (WGS) entry which is preliminary data.</text>
</comment>
<protein>
    <recommendedName>
        <fullName evidence="1">HTH marR-type domain-containing protein</fullName>
    </recommendedName>
</protein>
<dbReference type="SUPFAM" id="SSF53850">
    <property type="entry name" value="Periplasmic binding protein-like II"/>
    <property type="match status" value="1"/>
</dbReference>
<evidence type="ECO:0000259" key="1">
    <source>
        <dbReference type="PROSITE" id="PS50995"/>
    </source>
</evidence>
<dbReference type="PANTHER" id="PTHR39515">
    <property type="entry name" value="CONSERVED PROTEIN"/>
    <property type="match status" value="1"/>
</dbReference>
<accession>A0ABP3ID14</accession>
<dbReference type="Proteomes" id="UP001500879">
    <property type="component" value="Unassembled WGS sequence"/>
</dbReference>
<reference evidence="3" key="1">
    <citation type="journal article" date="2019" name="Int. J. Syst. Evol. Microbiol.">
        <title>The Global Catalogue of Microorganisms (GCM) 10K type strain sequencing project: providing services to taxonomists for standard genome sequencing and annotation.</title>
        <authorList>
            <consortium name="The Broad Institute Genomics Platform"/>
            <consortium name="The Broad Institute Genome Sequencing Center for Infectious Disease"/>
            <person name="Wu L."/>
            <person name="Ma J."/>
        </authorList>
    </citation>
    <scope>NUCLEOTIDE SEQUENCE [LARGE SCALE GENOMIC DNA]</scope>
    <source>
        <strain evidence="3">JCM 4788</strain>
    </source>
</reference>
<dbReference type="InterPro" id="IPR005119">
    <property type="entry name" value="LysR_subst-bd"/>
</dbReference>
<gene>
    <name evidence="2" type="ORF">GCM10010357_19170</name>
</gene>
<dbReference type="InterPro" id="IPR052526">
    <property type="entry name" value="HTH-type_Bedaq_tolerance"/>
</dbReference>
<dbReference type="SMART" id="SM00347">
    <property type="entry name" value="HTH_MARR"/>
    <property type="match status" value="1"/>
</dbReference>
<keyword evidence="3" id="KW-1185">Reference proteome</keyword>
<dbReference type="EMBL" id="BAAABX010000019">
    <property type="protein sequence ID" value="GAA0398206.1"/>
    <property type="molecule type" value="Genomic_DNA"/>
</dbReference>
<sequence>MRLKQAALGELVAIVASGHPLARREHTDLQRLAEEPFVGFPSGSAARRQRDTAFEAAGLTTEAPFEVTDVASLAKLVRAGLGVGMVPRAVAAELADVHILRVRDAPVCEELLVWSTARPRPPRHFWPGSAWTRRRGDRAPVRDDFRLIRPEARGNDNCTAMLYTCYGPGMTPPSPSRSSRTPRPEQLHEAAEDLQTAMSLLIRQMRQNFSGELTPSQVAMGKRLEWDGPCSVAQLARAEKVRHQSMLATVNAAEAIGVVERRPHPTDGRQVLVALTDRGRTLLRERWQSGTDYLVQLMTDQLTPDEQRTVTKAAALLRQLGEH</sequence>
<name>A0ABP3ID14_9ACTN</name>
<feature type="domain" description="HTH marR-type" evidence="1">
    <location>
        <begin position="180"/>
        <end position="322"/>
    </location>
</feature>
<evidence type="ECO:0000313" key="2">
    <source>
        <dbReference type="EMBL" id="GAA0398206.1"/>
    </source>
</evidence>
<dbReference type="SUPFAM" id="SSF46785">
    <property type="entry name" value="Winged helix' DNA-binding domain"/>
    <property type="match status" value="1"/>
</dbReference>
<dbReference type="Gene3D" id="3.40.190.290">
    <property type="match status" value="1"/>
</dbReference>
<dbReference type="InterPro" id="IPR036388">
    <property type="entry name" value="WH-like_DNA-bd_sf"/>
</dbReference>